<feature type="compositionally biased region" description="Basic residues" evidence="1">
    <location>
        <begin position="1"/>
        <end position="10"/>
    </location>
</feature>
<accession>A0A1J7C3X1</accession>
<feature type="compositionally biased region" description="Low complexity" evidence="1">
    <location>
        <begin position="71"/>
        <end position="81"/>
    </location>
</feature>
<dbReference type="RefSeq" id="WP_071657772.1">
    <property type="nucleotide sequence ID" value="NZ_MLCF01000104.1"/>
</dbReference>
<organism evidence="2 3">
    <name type="scientific">Mangrovactinospora gilvigrisea</name>
    <dbReference type="NCBI Taxonomy" id="1428644"/>
    <lineage>
        <taxon>Bacteria</taxon>
        <taxon>Bacillati</taxon>
        <taxon>Actinomycetota</taxon>
        <taxon>Actinomycetes</taxon>
        <taxon>Kitasatosporales</taxon>
        <taxon>Streptomycetaceae</taxon>
        <taxon>Mangrovactinospora</taxon>
    </lineage>
</organism>
<dbReference type="OrthoDB" id="3872159at2"/>
<name>A0A1J7C3X1_9ACTN</name>
<comment type="caution">
    <text evidence="2">The sequence shown here is derived from an EMBL/GenBank/DDBJ whole genome shotgun (WGS) entry which is preliminary data.</text>
</comment>
<keyword evidence="3" id="KW-1185">Reference proteome</keyword>
<sequence>MSRGKGRRGARQGGAAGADGADGETRGPGPLAAVPRGALVAASAVVVLVGAGVVALHGGSGAGSGSGSGGKSADAAVSPSSHGGGAVGPDGGGGTSGGGSASAAPSGASGPSAAPSATGGSSGDVAVSSCTVDPDLHWADAKLAIRNGGQVAADYSAQVEFLGSDGSVLDTGYAAQNGVAAGSSVTTDAPGSKALPASAGKVTCRISRVERVGK</sequence>
<feature type="region of interest" description="Disordered" evidence="1">
    <location>
        <begin position="1"/>
        <end position="33"/>
    </location>
</feature>
<feature type="region of interest" description="Disordered" evidence="1">
    <location>
        <begin position="61"/>
        <end position="125"/>
    </location>
</feature>
<dbReference type="AlphaFoldDB" id="A0A1J7C3X1"/>
<evidence type="ECO:0000256" key="1">
    <source>
        <dbReference type="SAM" id="MobiDB-lite"/>
    </source>
</evidence>
<feature type="compositionally biased region" description="Gly residues" evidence="1">
    <location>
        <begin position="61"/>
        <end position="70"/>
    </location>
</feature>
<dbReference type="EMBL" id="MLCF01000104">
    <property type="protein sequence ID" value="OIV36260.1"/>
    <property type="molecule type" value="Genomic_DNA"/>
</dbReference>
<evidence type="ECO:0000313" key="2">
    <source>
        <dbReference type="EMBL" id="OIV36260.1"/>
    </source>
</evidence>
<protein>
    <submittedName>
        <fullName evidence="2">Uncharacterized protein</fullName>
    </submittedName>
</protein>
<reference evidence="2 3" key="1">
    <citation type="submission" date="2016-10" db="EMBL/GenBank/DDBJ databases">
        <title>Genome sequence of Streptomyces gilvigriseus MUSC 26.</title>
        <authorList>
            <person name="Lee L.-H."/>
            <person name="Ser H.-L."/>
        </authorList>
    </citation>
    <scope>NUCLEOTIDE SEQUENCE [LARGE SCALE GENOMIC DNA]</scope>
    <source>
        <strain evidence="2 3">MUSC 26</strain>
    </source>
</reference>
<evidence type="ECO:0000313" key="3">
    <source>
        <dbReference type="Proteomes" id="UP000243342"/>
    </source>
</evidence>
<dbReference type="Proteomes" id="UP000243342">
    <property type="component" value="Unassembled WGS sequence"/>
</dbReference>
<dbReference type="STRING" id="1428644.BIV57_17175"/>
<gene>
    <name evidence="2" type="ORF">BIV57_17175</name>
</gene>
<feature type="compositionally biased region" description="Low complexity" evidence="1">
    <location>
        <begin position="101"/>
        <end position="119"/>
    </location>
</feature>
<feature type="compositionally biased region" description="Gly residues" evidence="1">
    <location>
        <begin position="82"/>
        <end position="100"/>
    </location>
</feature>
<proteinExistence type="predicted"/>